<keyword evidence="3" id="KW-0732">Signal</keyword>
<feature type="chain" id="PRO_5011991821" description="Glycoprotein" evidence="3">
    <location>
        <begin position="38"/>
        <end position="791"/>
    </location>
</feature>
<feature type="transmembrane region" description="Helical" evidence="2">
    <location>
        <begin position="732"/>
        <end position="753"/>
    </location>
</feature>
<keyword evidence="2" id="KW-1133">Transmembrane helix</keyword>
<dbReference type="AlphaFoldDB" id="A0A238YYU3"/>
<feature type="compositionally biased region" description="Low complexity" evidence="1">
    <location>
        <begin position="769"/>
        <end position="781"/>
    </location>
</feature>
<feature type="region of interest" description="Disordered" evidence="1">
    <location>
        <begin position="769"/>
        <end position="791"/>
    </location>
</feature>
<evidence type="ECO:0000313" key="5">
    <source>
        <dbReference type="Proteomes" id="UP000198403"/>
    </source>
</evidence>
<dbReference type="InterPro" id="IPR046112">
    <property type="entry name" value="DUF6049"/>
</dbReference>
<dbReference type="OrthoDB" id="3797035at2"/>
<dbReference type="EMBL" id="FZNO01000023">
    <property type="protein sequence ID" value="SNR75803.1"/>
    <property type="molecule type" value="Genomic_DNA"/>
</dbReference>
<feature type="region of interest" description="Disordered" evidence="1">
    <location>
        <begin position="334"/>
        <end position="380"/>
    </location>
</feature>
<feature type="compositionally biased region" description="Low complexity" evidence="1">
    <location>
        <begin position="355"/>
        <end position="372"/>
    </location>
</feature>
<evidence type="ECO:0000256" key="3">
    <source>
        <dbReference type="SAM" id="SignalP"/>
    </source>
</evidence>
<keyword evidence="2" id="KW-0812">Transmembrane</keyword>
<sequence>MTRTALFRAAAAPLSATAVGVTALGLALGVPAAPALAAPADIPVVAAPAESAAPNVATDVDRPVRIAVGRFEPRTITPGSVVTVTGTLTNTGPTTITDLSLRLQRGAVLTTRAELAADQEDPDPATAVVPPFQQVPGELAPGDELAFNYTLPAEELRLAEDGVYPVLLNVNGAVDGVEQRRVGELPTYVVQQPPVPTTRTAVAWLWPIAEPSHRKPSGGFRDDGLAESVDTGGRLDRALAVIERLPGGLPAGGSDAPPIEVTLAVDPALVEELQLMAGGPYEVGGEAGRGTEAAAAFLERLTAVAAVHPVVALPYGDVDADALVGAGIPDVLTRSLPGTPDGTAQDPPGTTPTEDGAAATSSATGPTDAAAPETEESAEGAGAAILAEALDVEPRTDLAWAPGGSFRAGTLPTLQAGGVGQVVLGAGGLTDGDDAVGLSDPTATARTTVATAEGPLDVLVADPGLGGLVSSVEEAAGGARMAEQRYLAELAALTMQAPDGTEQTVLVAPPREVDAVPEGAGAMMTDIGSLPWLRPSTVAELSAGAAAPAGELADPADAPGLDPAGMADVVAGVAVRDDLAGAVVGDADTALRSYDAAISRAASAGRRDDPEEMRAVANSLRTFLEQLRGQVTLLAPADGTYSLGSSEAPLVLTVRNDLPVTVQVLLDVRTRGSRGLSIGEIGLQTLAPGERSTLQVPTEVHQSGGFAVRAQLTTPAGGPLGDQISLQVKSTAYGPISLIITVGAAALLGLLFLRRLVHFVLRRRRAAADAAPPAVAPEGAALQPPPNRSPV</sequence>
<dbReference type="RefSeq" id="WP_089338038.1">
    <property type="nucleotide sequence ID" value="NZ_FZNO01000023.1"/>
</dbReference>
<feature type="signal peptide" evidence="3">
    <location>
        <begin position="1"/>
        <end position="37"/>
    </location>
</feature>
<name>A0A238YYU3_9ACTN</name>
<dbReference type="Proteomes" id="UP000198403">
    <property type="component" value="Unassembled WGS sequence"/>
</dbReference>
<protein>
    <recommendedName>
        <fullName evidence="6">Glycoprotein</fullName>
    </recommendedName>
</protein>
<evidence type="ECO:0008006" key="6">
    <source>
        <dbReference type="Google" id="ProtNLM"/>
    </source>
</evidence>
<keyword evidence="5" id="KW-1185">Reference proteome</keyword>
<evidence type="ECO:0000256" key="1">
    <source>
        <dbReference type="SAM" id="MobiDB-lite"/>
    </source>
</evidence>
<gene>
    <name evidence="4" type="ORF">SAMN06272737_12338</name>
</gene>
<evidence type="ECO:0000256" key="2">
    <source>
        <dbReference type="SAM" id="Phobius"/>
    </source>
</evidence>
<dbReference type="Pfam" id="PF19516">
    <property type="entry name" value="DUF6049"/>
    <property type="match status" value="1"/>
</dbReference>
<organism evidence="4 5">
    <name type="scientific">Blastococcus mobilis</name>
    <dbReference type="NCBI Taxonomy" id="1938746"/>
    <lineage>
        <taxon>Bacteria</taxon>
        <taxon>Bacillati</taxon>
        <taxon>Actinomycetota</taxon>
        <taxon>Actinomycetes</taxon>
        <taxon>Geodermatophilales</taxon>
        <taxon>Geodermatophilaceae</taxon>
        <taxon>Blastococcus</taxon>
    </lineage>
</organism>
<evidence type="ECO:0000313" key="4">
    <source>
        <dbReference type="EMBL" id="SNR75803.1"/>
    </source>
</evidence>
<keyword evidence="2" id="KW-0472">Membrane</keyword>
<reference evidence="4 5" key="1">
    <citation type="submission" date="2017-06" db="EMBL/GenBank/DDBJ databases">
        <authorList>
            <person name="Kim H.J."/>
            <person name="Triplett B.A."/>
        </authorList>
    </citation>
    <scope>NUCLEOTIDE SEQUENCE [LARGE SCALE GENOMIC DNA]</scope>
    <source>
        <strain evidence="4 5">DSM 44272</strain>
    </source>
</reference>
<accession>A0A238YYU3</accession>
<proteinExistence type="predicted"/>